<name>A0AAN7PDU0_MYCAM</name>
<evidence type="ECO:0000313" key="3">
    <source>
        <dbReference type="Proteomes" id="UP001333110"/>
    </source>
</evidence>
<evidence type="ECO:0000313" key="2">
    <source>
        <dbReference type="EMBL" id="KAK4824603.1"/>
    </source>
</evidence>
<protein>
    <submittedName>
        <fullName evidence="2">Uncharacterized protein</fullName>
    </submittedName>
</protein>
<accession>A0AAN7PDU0</accession>
<dbReference type="Proteomes" id="UP001333110">
    <property type="component" value="Unassembled WGS sequence"/>
</dbReference>
<proteinExistence type="predicted"/>
<dbReference type="AlphaFoldDB" id="A0AAN7PDU0"/>
<organism evidence="2 3">
    <name type="scientific">Mycteria americana</name>
    <name type="common">Wood stork</name>
    <dbReference type="NCBI Taxonomy" id="33587"/>
    <lineage>
        <taxon>Eukaryota</taxon>
        <taxon>Metazoa</taxon>
        <taxon>Chordata</taxon>
        <taxon>Craniata</taxon>
        <taxon>Vertebrata</taxon>
        <taxon>Euteleostomi</taxon>
        <taxon>Archelosauria</taxon>
        <taxon>Archosauria</taxon>
        <taxon>Dinosauria</taxon>
        <taxon>Saurischia</taxon>
        <taxon>Theropoda</taxon>
        <taxon>Coelurosauria</taxon>
        <taxon>Aves</taxon>
        <taxon>Neognathae</taxon>
        <taxon>Neoaves</taxon>
        <taxon>Aequornithes</taxon>
        <taxon>Ciconiiformes</taxon>
        <taxon>Ciconiidae</taxon>
        <taxon>Mycteria</taxon>
    </lineage>
</organism>
<sequence length="451" mass="49199">MPEPWEAKQTAFVRRGLPLTCRCAGGGGSGDCSPCEPPEQPCTSTTSCVLQVSPWERREKSKSGVSGPNSQWELTREALPAGGTTVLICAASWPGLRGVLARAVVERLEGNHLPEARVAYLKTARDCTKLELAVAQAWQSSQTLQEECNHKRHKFRQFLFSASTQLQANRVQPPPPPEQPDTVPFIQKICTRPVKTHYRKLGYLFLLMKGLLINCQRQATSRPKTSTSLRTRFKNKAPTAVTGPAPSAEPPSRGGISHLSEGTVPSSPPGRQGWHSDHPPASGGTIQPPKSRSKRCTPSLAGEVFQPSDHFCGPPPDPFQQVHVFPVLRTPELDAVLQVNDLPFDLAEIHKATVSPFLQLVYVPPEGSPALKHVTRFPLPRVWSHLLSLMRVHSVTSSTSLIVKFEQDKSQYGALRYSLATGLQATLQSVLDDGVQCTLSKAADDKTGRSG</sequence>
<reference evidence="2 3" key="1">
    <citation type="journal article" date="2023" name="J. Hered.">
        <title>Chromosome-level genome of the wood stork (Mycteria americana) provides insight into avian chromosome evolution.</title>
        <authorList>
            <person name="Flamio R. Jr."/>
            <person name="Ramstad K.M."/>
        </authorList>
    </citation>
    <scope>NUCLEOTIDE SEQUENCE [LARGE SCALE GENOMIC DNA]</scope>
    <source>
        <strain evidence="2">JAX WOST 10</strain>
    </source>
</reference>
<evidence type="ECO:0000256" key="1">
    <source>
        <dbReference type="SAM" id="MobiDB-lite"/>
    </source>
</evidence>
<feature type="region of interest" description="Disordered" evidence="1">
    <location>
        <begin position="218"/>
        <end position="298"/>
    </location>
</feature>
<dbReference type="EMBL" id="JAUNZN010000003">
    <property type="protein sequence ID" value="KAK4824603.1"/>
    <property type="molecule type" value="Genomic_DNA"/>
</dbReference>
<keyword evidence="3" id="KW-1185">Reference proteome</keyword>
<comment type="caution">
    <text evidence="2">The sequence shown here is derived from an EMBL/GenBank/DDBJ whole genome shotgun (WGS) entry which is preliminary data.</text>
</comment>
<gene>
    <name evidence="2" type="ORF">QYF61_016872</name>
</gene>
<feature type="compositionally biased region" description="Polar residues" evidence="1">
    <location>
        <begin position="218"/>
        <end position="230"/>
    </location>
</feature>